<name>A0A5B7JDD1_PORTR</name>
<dbReference type="EMBL" id="VSRR010104128">
    <property type="protein sequence ID" value="MPC95971.1"/>
    <property type="molecule type" value="Genomic_DNA"/>
</dbReference>
<accession>A0A5B7JDD1</accession>
<dbReference type="AlphaFoldDB" id="A0A5B7JDD1"/>
<sequence>MVLKGFKVIESVSHSSIYTNIIENTNRIGEVSSQLSIGRLSVRRTSQVSNQSSACASTALALALAHSRFSSDKEGSLRSHAGGKWRWCWSEEQSPARLSPGLPGSPFVFIYLPPSTSLRPAAIFRQECGLFPLSTFRRLCCRLGAPAGLRSGDRRRLGHSSGRQSRAPRESIRGMSAGPCSVARLQRASWP</sequence>
<feature type="region of interest" description="Disordered" evidence="1">
    <location>
        <begin position="152"/>
        <end position="176"/>
    </location>
</feature>
<evidence type="ECO:0000313" key="2">
    <source>
        <dbReference type="EMBL" id="MPC95971.1"/>
    </source>
</evidence>
<protein>
    <submittedName>
        <fullName evidence="2">Uncharacterized protein</fullName>
    </submittedName>
</protein>
<comment type="caution">
    <text evidence="2">The sequence shown here is derived from an EMBL/GenBank/DDBJ whole genome shotgun (WGS) entry which is preliminary data.</text>
</comment>
<dbReference type="Proteomes" id="UP000324222">
    <property type="component" value="Unassembled WGS sequence"/>
</dbReference>
<organism evidence="2 3">
    <name type="scientific">Portunus trituberculatus</name>
    <name type="common">Swimming crab</name>
    <name type="synonym">Neptunus trituberculatus</name>
    <dbReference type="NCBI Taxonomy" id="210409"/>
    <lineage>
        <taxon>Eukaryota</taxon>
        <taxon>Metazoa</taxon>
        <taxon>Ecdysozoa</taxon>
        <taxon>Arthropoda</taxon>
        <taxon>Crustacea</taxon>
        <taxon>Multicrustacea</taxon>
        <taxon>Malacostraca</taxon>
        <taxon>Eumalacostraca</taxon>
        <taxon>Eucarida</taxon>
        <taxon>Decapoda</taxon>
        <taxon>Pleocyemata</taxon>
        <taxon>Brachyura</taxon>
        <taxon>Eubrachyura</taxon>
        <taxon>Portunoidea</taxon>
        <taxon>Portunidae</taxon>
        <taxon>Portuninae</taxon>
        <taxon>Portunus</taxon>
    </lineage>
</organism>
<gene>
    <name evidence="2" type="ORF">E2C01_091201</name>
</gene>
<proteinExistence type="predicted"/>
<reference evidence="2 3" key="1">
    <citation type="submission" date="2019-05" db="EMBL/GenBank/DDBJ databases">
        <title>Another draft genome of Portunus trituberculatus and its Hox gene families provides insights of decapod evolution.</title>
        <authorList>
            <person name="Jeong J.-H."/>
            <person name="Song I."/>
            <person name="Kim S."/>
            <person name="Choi T."/>
            <person name="Kim D."/>
            <person name="Ryu S."/>
            <person name="Kim W."/>
        </authorList>
    </citation>
    <scope>NUCLEOTIDE SEQUENCE [LARGE SCALE GENOMIC DNA]</scope>
    <source>
        <tissue evidence="2">Muscle</tissue>
    </source>
</reference>
<keyword evidence="3" id="KW-1185">Reference proteome</keyword>
<evidence type="ECO:0000313" key="3">
    <source>
        <dbReference type="Proteomes" id="UP000324222"/>
    </source>
</evidence>
<evidence type="ECO:0000256" key="1">
    <source>
        <dbReference type="SAM" id="MobiDB-lite"/>
    </source>
</evidence>